<evidence type="ECO:0000313" key="2">
    <source>
        <dbReference type="Proteomes" id="UP000772434"/>
    </source>
</evidence>
<evidence type="ECO:0000313" key="1">
    <source>
        <dbReference type="EMBL" id="KAF9067484.1"/>
    </source>
</evidence>
<reference evidence="1" key="1">
    <citation type="submission" date="2020-11" db="EMBL/GenBank/DDBJ databases">
        <authorList>
            <consortium name="DOE Joint Genome Institute"/>
            <person name="Ahrendt S."/>
            <person name="Riley R."/>
            <person name="Andreopoulos W."/>
            <person name="Labutti K."/>
            <person name="Pangilinan J."/>
            <person name="Ruiz-Duenas F.J."/>
            <person name="Barrasa J.M."/>
            <person name="Sanchez-Garcia M."/>
            <person name="Camarero S."/>
            <person name="Miyauchi S."/>
            <person name="Serrano A."/>
            <person name="Linde D."/>
            <person name="Babiker R."/>
            <person name="Drula E."/>
            <person name="Ayuso-Fernandez I."/>
            <person name="Pacheco R."/>
            <person name="Padilla G."/>
            <person name="Ferreira P."/>
            <person name="Barriuso J."/>
            <person name="Kellner H."/>
            <person name="Castanera R."/>
            <person name="Alfaro M."/>
            <person name="Ramirez L."/>
            <person name="Pisabarro A.G."/>
            <person name="Kuo A."/>
            <person name="Tritt A."/>
            <person name="Lipzen A."/>
            <person name="He G."/>
            <person name="Yan M."/>
            <person name="Ng V."/>
            <person name="Cullen D."/>
            <person name="Martin F."/>
            <person name="Rosso M.-N."/>
            <person name="Henrissat B."/>
            <person name="Hibbett D."/>
            <person name="Martinez A.T."/>
            <person name="Grigoriev I.V."/>
        </authorList>
    </citation>
    <scope>NUCLEOTIDE SEQUENCE</scope>
    <source>
        <strain evidence="1">AH 40177</strain>
    </source>
</reference>
<organism evidence="1 2">
    <name type="scientific">Rhodocollybia butyracea</name>
    <dbReference type="NCBI Taxonomy" id="206335"/>
    <lineage>
        <taxon>Eukaryota</taxon>
        <taxon>Fungi</taxon>
        <taxon>Dikarya</taxon>
        <taxon>Basidiomycota</taxon>
        <taxon>Agaricomycotina</taxon>
        <taxon>Agaricomycetes</taxon>
        <taxon>Agaricomycetidae</taxon>
        <taxon>Agaricales</taxon>
        <taxon>Marasmiineae</taxon>
        <taxon>Omphalotaceae</taxon>
        <taxon>Rhodocollybia</taxon>
    </lineage>
</organism>
<dbReference type="Proteomes" id="UP000772434">
    <property type="component" value="Unassembled WGS sequence"/>
</dbReference>
<accession>A0A9P5PKJ9</accession>
<gene>
    <name evidence="1" type="ORF">BDP27DRAFT_1328674</name>
</gene>
<sequence length="201" mass="22519">MSSTSTSPAHHSIVDLLSQPFEIRLPDSSLTEKVWASDIAFGDPDATELATVQSILPCAVNCVLEILSSSDLRNSSLRGLQSLFIPAISNYHQKLVATADRKEWLPRLHNEAKRLKEKLSIQLTLEGIDRRLWGFVPQVQKNPSPPQRWNHVEHPTICFTPLLDLLFRKCKSSEERAHVLVLRIGGDNARTSSSSSAIYLR</sequence>
<dbReference type="AlphaFoldDB" id="A0A9P5PKJ9"/>
<proteinExistence type="predicted"/>
<dbReference type="OrthoDB" id="3078177at2759"/>
<protein>
    <submittedName>
        <fullName evidence="1">Uncharacterized protein</fullName>
    </submittedName>
</protein>
<keyword evidence="2" id="KW-1185">Reference proteome</keyword>
<dbReference type="EMBL" id="JADNRY010000072">
    <property type="protein sequence ID" value="KAF9067484.1"/>
    <property type="molecule type" value="Genomic_DNA"/>
</dbReference>
<comment type="caution">
    <text evidence="1">The sequence shown here is derived from an EMBL/GenBank/DDBJ whole genome shotgun (WGS) entry which is preliminary data.</text>
</comment>
<name>A0A9P5PKJ9_9AGAR</name>